<dbReference type="PROSITE" id="PS51892">
    <property type="entry name" value="SUBTILASE"/>
    <property type="match status" value="1"/>
</dbReference>
<dbReference type="GO" id="GO:0006508">
    <property type="term" value="P:proteolysis"/>
    <property type="evidence" value="ECO:0007669"/>
    <property type="project" value="UniProtKB-KW"/>
</dbReference>
<dbReference type="InterPro" id="IPR036852">
    <property type="entry name" value="Peptidase_S8/S53_dom_sf"/>
</dbReference>
<accession>A0A0G0MZJ6</accession>
<feature type="active site" description="Charge relay system" evidence="5">
    <location>
        <position position="209"/>
    </location>
</feature>
<dbReference type="InterPro" id="IPR022398">
    <property type="entry name" value="Peptidase_S8_His-AS"/>
</dbReference>
<dbReference type="InterPro" id="IPR000209">
    <property type="entry name" value="Peptidase_S8/S53_dom"/>
</dbReference>
<gene>
    <name evidence="7" type="ORF">UT34_C0001G0071</name>
</gene>
<dbReference type="EMBL" id="LBWK01000001">
    <property type="protein sequence ID" value="KKR06031.1"/>
    <property type="molecule type" value="Genomic_DNA"/>
</dbReference>
<dbReference type="PRINTS" id="PR00723">
    <property type="entry name" value="SUBTILISIN"/>
</dbReference>
<evidence type="ECO:0000256" key="5">
    <source>
        <dbReference type="PROSITE-ProRule" id="PRU01240"/>
    </source>
</evidence>
<dbReference type="Gene3D" id="2.120.10.10">
    <property type="match status" value="1"/>
</dbReference>
<name>A0A0G0MZJ6_9BACT</name>
<dbReference type="InterPro" id="IPR050131">
    <property type="entry name" value="Peptidase_S8_subtilisin-like"/>
</dbReference>
<dbReference type="PROSITE" id="PS00138">
    <property type="entry name" value="SUBTILASE_SER"/>
    <property type="match status" value="1"/>
</dbReference>
<keyword evidence="2 5" id="KW-0645">Protease</keyword>
<protein>
    <submittedName>
        <fullName evidence="7">Extracellular alkaline serine protease</fullName>
    </submittedName>
</protein>
<feature type="active site" description="Charge relay system" evidence="5">
    <location>
        <position position="553"/>
    </location>
</feature>
<dbReference type="PATRIC" id="fig|1619100.3.peg.73"/>
<proteinExistence type="inferred from homology"/>
<evidence type="ECO:0000256" key="1">
    <source>
        <dbReference type="ARBA" id="ARBA00011073"/>
    </source>
</evidence>
<dbReference type="SUPFAM" id="SSF110296">
    <property type="entry name" value="Oligoxyloglucan reducing end-specific cellobiohydrolase"/>
    <property type="match status" value="1"/>
</dbReference>
<dbReference type="Gene3D" id="3.40.50.200">
    <property type="entry name" value="Peptidase S8/S53 domain"/>
    <property type="match status" value="1"/>
</dbReference>
<evidence type="ECO:0000256" key="3">
    <source>
        <dbReference type="ARBA" id="ARBA00022801"/>
    </source>
</evidence>
<keyword evidence="4 5" id="KW-0720">Serine protease</keyword>
<feature type="active site" description="Charge relay system" evidence="5">
    <location>
        <position position="361"/>
    </location>
</feature>
<dbReference type="PANTHER" id="PTHR43806">
    <property type="entry name" value="PEPTIDASE S8"/>
    <property type="match status" value="1"/>
</dbReference>
<dbReference type="STRING" id="1619100.UT34_C0001G0071"/>
<dbReference type="PANTHER" id="PTHR43806:SF11">
    <property type="entry name" value="CEREVISIN-RELATED"/>
    <property type="match status" value="1"/>
</dbReference>
<feature type="domain" description="Peptidase S8/S53" evidence="6">
    <location>
        <begin position="202"/>
        <end position="601"/>
    </location>
</feature>
<evidence type="ECO:0000313" key="8">
    <source>
        <dbReference type="Proteomes" id="UP000034799"/>
    </source>
</evidence>
<comment type="similarity">
    <text evidence="1 5">Belongs to the peptidase S8 family.</text>
</comment>
<dbReference type="PROSITE" id="PS00137">
    <property type="entry name" value="SUBTILASE_HIS"/>
    <property type="match status" value="1"/>
</dbReference>
<evidence type="ECO:0000259" key="6">
    <source>
        <dbReference type="Pfam" id="PF00082"/>
    </source>
</evidence>
<evidence type="ECO:0000256" key="2">
    <source>
        <dbReference type="ARBA" id="ARBA00022670"/>
    </source>
</evidence>
<dbReference type="Proteomes" id="UP000034799">
    <property type="component" value="Unassembled WGS sequence"/>
</dbReference>
<dbReference type="AlphaFoldDB" id="A0A0G0MZJ6"/>
<keyword evidence="3 5" id="KW-0378">Hydrolase</keyword>
<dbReference type="Pfam" id="PF00082">
    <property type="entry name" value="Peptidase_S8"/>
    <property type="match status" value="1"/>
</dbReference>
<sequence length="947" mass="102130">MMKRVIKNISILFFLIIQISSALLLPVRTAAAEAFISSPAQYPADKVDDIASDIVEGNKLPLKATFFASGDSIVEEKFTVFLRKSSSKNTRGILKAADKYTLGDEFGESIAIPVTIENKEKRESILNELDVNPEVIAITQVGRRFVSVVNAPNDPKYPPAGNFTDTYQWNLNQPALGNYGIDLLRAWQYMDSQGVNWRGSNTLTVAVMDTGLAYESISKYPYSGGNWGFAGAQDRPLNLYTNAGEVGDNLVDDDANGAIEDSFDSPLGVNYCLDLNSNGQCESPAERTKGYVDDLNGLNVIDFANYWDPYDIEGSPNCSNAPYTSYKCVPQRVCDVATDSGSNSWGCVGSEMGHANDLMGHGTAVAGLIAGAVGNSIAGTGISPNVKILPLSVFSYEYNSITGQWDGSASSDNIARAVSYAADAGAKIINMSFGGSTPDAYEQLAMERAYEENGVLLVAAAGNGYDDTIEYPAAYSSVIAVGATNKNGIKAGYSNSGSDLELTAPVGGGLPLESYTCYFAVSNYENPCLTTNPRPNSPSQFTQFTVGLTAGTSFASPQVAAVAALIWTLHPTWSNEQVRYVLKMSAVQPSGGDFNTLLGYGILNAYNAVRSLNSRGRDLTQKGRVVQSIRGTDNLIRTRLSEDHGQTWASWISSTSSLAEPTLIFSSTFNRLLQFRVGRDSGAYFRMSNDFGNTWGIWVKLGVTEVPISVVDTGDRIIMAIRSTNDGIYTRYSTDGGLHWSGLLFGGTIAGTIETVYDSNTNKVVQATRAPSGRFYSRNSSDKGSTWSSWVGNGTTLGNISMIVAGSQTIQAMRGTSNNLYQRSSTDGGTTWSNWVRNGLTLGDIELVYTGSRLIEAYPTSGYAIATRYSTNLGGVWSAERRSGSTKSPIKMIFDLPYNRIFMSHLGLNGLIYTRQSDDGGKVWSNWVSGGASKSSADLLYIPTQNW</sequence>
<dbReference type="SUPFAM" id="SSF52743">
    <property type="entry name" value="Subtilisin-like"/>
    <property type="match status" value="1"/>
</dbReference>
<comment type="caution">
    <text evidence="7">The sequence shown here is derived from an EMBL/GenBank/DDBJ whole genome shotgun (WGS) entry which is preliminary data.</text>
</comment>
<dbReference type="InterPro" id="IPR015500">
    <property type="entry name" value="Peptidase_S8_subtilisin-rel"/>
</dbReference>
<reference evidence="7 8" key="1">
    <citation type="journal article" date="2015" name="Nature">
        <title>rRNA introns, odd ribosomes, and small enigmatic genomes across a large radiation of phyla.</title>
        <authorList>
            <person name="Brown C.T."/>
            <person name="Hug L.A."/>
            <person name="Thomas B.C."/>
            <person name="Sharon I."/>
            <person name="Castelle C.J."/>
            <person name="Singh A."/>
            <person name="Wilkins M.J."/>
            <person name="Williams K.H."/>
            <person name="Banfield J.F."/>
        </authorList>
    </citation>
    <scope>NUCLEOTIDE SEQUENCE [LARGE SCALE GENOMIC DNA]</scope>
</reference>
<evidence type="ECO:0000256" key="4">
    <source>
        <dbReference type="ARBA" id="ARBA00022825"/>
    </source>
</evidence>
<evidence type="ECO:0000313" key="7">
    <source>
        <dbReference type="EMBL" id="KKR06031.1"/>
    </source>
</evidence>
<dbReference type="GO" id="GO:0004252">
    <property type="term" value="F:serine-type endopeptidase activity"/>
    <property type="evidence" value="ECO:0007669"/>
    <property type="project" value="UniProtKB-UniRule"/>
</dbReference>
<organism evidence="7 8">
    <name type="scientific">candidate division WS6 bacterium GW2011_GWF2_39_15</name>
    <dbReference type="NCBI Taxonomy" id="1619100"/>
    <lineage>
        <taxon>Bacteria</taxon>
        <taxon>Candidatus Dojkabacteria</taxon>
    </lineage>
</organism>
<dbReference type="InterPro" id="IPR023828">
    <property type="entry name" value="Peptidase_S8_Ser-AS"/>
</dbReference>